<feature type="transmembrane region" description="Helical" evidence="1">
    <location>
        <begin position="106"/>
        <end position="124"/>
    </location>
</feature>
<evidence type="ECO:0000256" key="1">
    <source>
        <dbReference type="SAM" id="Phobius"/>
    </source>
</evidence>
<organism evidence="2 3">
    <name type="scientific">Dethiobacter alkaliphilus AHT 1</name>
    <dbReference type="NCBI Taxonomy" id="555088"/>
    <lineage>
        <taxon>Bacteria</taxon>
        <taxon>Bacillati</taxon>
        <taxon>Bacillota</taxon>
        <taxon>Dethiobacteria</taxon>
        <taxon>Dethiobacterales</taxon>
        <taxon>Dethiobacteraceae</taxon>
        <taxon>Dethiobacter</taxon>
    </lineage>
</organism>
<evidence type="ECO:0000313" key="2">
    <source>
        <dbReference type="EMBL" id="EEG77475.1"/>
    </source>
</evidence>
<keyword evidence="1" id="KW-1133">Transmembrane helix</keyword>
<comment type="caution">
    <text evidence="2">The sequence shown here is derived from an EMBL/GenBank/DDBJ whole genome shotgun (WGS) entry which is preliminary data.</text>
</comment>
<dbReference type="STRING" id="555088.DealDRAFT_1598"/>
<evidence type="ECO:0000313" key="3">
    <source>
        <dbReference type="Proteomes" id="UP000006443"/>
    </source>
</evidence>
<dbReference type="eggNOG" id="ENOG502Z9UG">
    <property type="taxonomic scope" value="Bacteria"/>
</dbReference>
<dbReference type="RefSeq" id="WP_008516455.1">
    <property type="nucleotide sequence ID" value="NZ_ACJM01000007.1"/>
</dbReference>
<keyword evidence="1" id="KW-0472">Membrane</keyword>
<keyword evidence="3" id="KW-1185">Reference proteome</keyword>
<proteinExistence type="predicted"/>
<accession>C0GGN4</accession>
<protein>
    <submittedName>
        <fullName evidence="2">Uncharacterized protein</fullName>
    </submittedName>
</protein>
<sequence length="427" mass="48751">MKKVIDFDKDFKEDKTRINRVCLGMEVLKADITQDACHIERLQRELEELAKEAGIDLPINTDKKTLITEWDNQFYLDGDWVNLEKKIKKEVMLNPELLPSLSKMDWAVVGLAGVIAAILDFLVVRIPRDMNYMQHIQQKGSGFTERLKSLGVNDEGKLTPFLQWCEDRCKVPYDTAVIKEAGVYPRNHRLRSLAHDPLFGLIFGIFDIWNGSVTYFDKQGKIHITNTMTTGVGDTLLAPLIWIGHLISDVCTKQGLPIPGWGFLQLLQFGSFGSKDRTIAQISEWMYFYGYDLRHFMTMSIVPASVEIIVRGYHGLSLLQDENSMFNPVEMIAEKEIKVLKNNLKLHKMLCLAHATAATGNALKVWAYQGNPTAINITQWMMLVKESINMLTAVTRDTTTEKLVRNRDVIDITWEELRSIKIGKNLE</sequence>
<dbReference type="OrthoDB" id="3193516at2"/>
<dbReference type="Proteomes" id="UP000006443">
    <property type="component" value="Unassembled WGS sequence"/>
</dbReference>
<keyword evidence="1" id="KW-0812">Transmembrane</keyword>
<dbReference type="AlphaFoldDB" id="C0GGN4"/>
<name>C0GGN4_DETAL</name>
<gene>
    <name evidence="2" type="ORF">DealDRAFT_1598</name>
</gene>
<reference evidence="2 3" key="1">
    <citation type="submission" date="2009-02" db="EMBL/GenBank/DDBJ databases">
        <title>Sequencing of the draft genome and assembly of Dethiobacter alkaliphilus AHT 1.</title>
        <authorList>
            <consortium name="US DOE Joint Genome Institute (JGI-PGF)"/>
            <person name="Lucas S."/>
            <person name="Copeland A."/>
            <person name="Lapidus A."/>
            <person name="Glavina del Rio T."/>
            <person name="Dalin E."/>
            <person name="Tice H."/>
            <person name="Bruce D."/>
            <person name="Goodwin L."/>
            <person name="Pitluck S."/>
            <person name="Larimer F."/>
            <person name="Land M.L."/>
            <person name="Hauser L."/>
            <person name="Muyzer G."/>
        </authorList>
    </citation>
    <scope>NUCLEOTIDE SEQUENCE [LARGE SCALE GENOMIC DNA]</scope>
    <source>
        <strain evidence="2 3">AHT 1</strain>
    </source>
</reference>
<dbReference type="EMBL" id="ACJM01000007">
    <property type="protein sequence ID" value="EEG77475.1"/>
    <property type="molecule type" value="Genomic_DNA"/>
</dbReference>